<protein>
    <recommendedName>
        <fullName evidence="1">Methyltransferase domain-containing protein</fullName>
    </recommendedName>
</protein>
<accession>A0A381Q6W5</accession>
<evidence type="ECO:0000259" key="1">
    <source>
        <dbReference type="Pfam" id="PF13847"/>
    </source>
</evidence>
<organism evidence="2">
    <name type="scientific">marine metagenome</name>
    <dbReference type="NCBI Taxonomy" id="408172"/>
    <lineage>
        <taxon>unclassified sequences</taxon>
        <taxon>metagenomes</taxon>
        <taxon>ecological metagenomes</taxon>
    </lineage>
</organism>
<sequence length="70" mass="7628">MTDAMLKKSRKTAKSLGLAQAEFKKAYMEDLAVPNTSVDLLISNGVLNLTLDECARSVEVFRVLKAGGRL</sequence>
<name>A0A381Q6W5_9ZZZZ</name>
<proteinExistence type="predicted"/>
<dbReference type="SUPFAM" id="SSF53335">
    <property type="entry name" value="S-adenosyl-L-methionine-dependent methyltransferases"/>
    <property type="match status" value="1"/>
</dbReference>
<dbReference type="AlphaFoldDB" id="A0A381Q6W5"/>
<evidence type="ECO:0000313" key="2">
    <source>
        <dbReference type="EMBL" id="SUZ74800.1"/>
    </source>
</evidence>
<reference evidence="2" key="1">
    <citation type="submission" date="2018-05" db="EMBL/GenBank/DDBJ databases">
        <authorList>
            <person name="Lanie J.A."/>
            <person name="Ng W.-L."/>
            <person name="Kazmierczak K.M."/>
            <person name="Andrzejewski T.M."/>
            <person name="Davidsen T.M."/>
            <person name="Wayne K.J."/>
            <person name="Tettelin H."/>
            <person name="Glass J.I."/>
            <person name="Rusch D."/>
            <person name="Podicherti R."/>
            <person name="Tsui H.-C.T."/>
            <person name="Winkler M.E."/>
        </authorList>
    </citation>
    <scope>NUCLEOTIDE SEQUENCE</scope>
</reference>
<dbReference type="EMBL" id="UINC01001223">
    <property type="protein sequence ID" value="SUZ74800.1"/>
    <property type="molecule type" value="Genomic_DNA"/>
</dbReference>
<gene>
    <name evidence="2" type="ORF">METZ01_LOCUS27654</name>
</gene>
<dbReference type="InterPro" id="IPR029063">
    <property type="entry name" value="SAM-dependent_MTases_sf"/>
</dbReference>
<feature type="domain" description="Methyltransferase" evidence="1">
    <location>
        <begin position="1"/>
        <end position="70"/>
    </location>
</feature>
<dbReference type="Pfam" id="PF13847">
    <property type="entry name" value="Methyltransf_31"/>
    <property type="match status" value="1"/>
</dbReference>
<dbReference type="Gene3D" id="3.40.50.150">
    <property type="entry name" value="Vaccinia Virus protein VP39"/>
    <property type="match status" value="1"/>
</dbReference>
<dbReference type="InterPro" id="IPR025714">
    <property type="entry name" value="Methyltranfer_dom"/>
</dbReference>